<evidence type="ECO:0000256" key="11">
    <source>
        <dbReference type="PIRSR" id="PIRSR036958-1"/>
    </source>
</evidence>
<dbReference type="Pfam" id="PF00782">
    <property type="entry name" value="DSPc"/>
    <property type="match status" value="1"/>
</dbReference>
<dbReference type="InterPro" id="IPR000340">
    <property type="entry name" value="Dual-sp_phosphatase_cat-dom"/>
</dbReference>
<feature type="binding site" evidence="13">
    <location>
        <begin position="428"/>
        <end position="430"/>
    </location>
    <ligand>
        <name>GTP</name>
        <dbReference type="ChEBI" id="CHEBI:37565"/>
    </ligand>
</feature>
<evidence type="ECO:0000313" key="17">
    <source>
        <dbReference type="Proteomes" id="UP000466442"/>
    </source>
</evidence>
<dbReference type="InterPro" id="IPR000387">
    <property type="entry name" value="Tyr_Pase_dom"/>
</dbReference>
<dbReference type="Gene3D" id="3.90.190.10">
    <property type="entry name" value="Protein tyrosine phosphatase superfamily"/>
    <property type="match status" value="1"/>
</dbReference>
<dbReference type="GO" id="GO:0004651">
    <property type="term" value="F:polynucleotide 5'-phosphatase activity"/>
    <property type="evidence" value="ECO:0007669"/>
    <property type="project" value="UniProtKB-UniRule"/>
</dbReference>
<dbReference type="AlphaFoldDB" id="A0A8S9Y438"/>
<dbReference type="PIRSF" id="PIRSF036958">
    <property type="entry name" value="mRNA_capping_HCE"/>
    <property type="match status" value="1"/>
</dbReference>
<keyword evidence="6 10" id="KW-0506">mRNA capping</keyword>
<feature type="domain" description="Tyrosine specific protein phosphatases" evidence="15">
    <location>
        <begin position="61"/>
        <end position="128"/>
    </location>
</feature>
<dbReference type="CDD" id="cd07895">
    <property type="entry name" value="Adenylation_mRNA_capping"/>
    <property type="match status" value="1"/>
</dbReference>
<dbReference type="Gene3D" id="3.30.470.30">
    <property type="entry name" value="DNA ligase/mRNA capping enzyme"/>
    <property type="match status" value="1"/>
</dbReference>
<dbReference type="GO" id="GO:0005524">
    <property type="term" value="F:ATP binding"/>
    <property type="evidence" value="ECO:0007669"/>
    <property type="project" value="InterPro"/>
</dbReference>
<feature type="active site" description="Phosphocysteine intermediate" evidence="11">
    <location>
        <position position="83"/>
    </location>
</feature>
<keyword evidence="4 10" id="KW-0548">Nucleotidyltransferase</keyword>
<dbReference type="EC" id="3.6.1.74" evidence="10"/>
<comment type="catalytic activity">
    <reaction evidence="10">
        <text>a 5'-end triphospho-ribonucleoside in mRNA + H2O = a 5'-end diphospho-ribonucleoside in mRNA + phosphate + H(+)</text>
        <dbReference type="Rhea" id="RHEA:67004"/>
        <dbReference type="Rhea" id="RHEA-COMP:17164"/>
        <dbReference type="Rhea" id="RHEA-COMP:17165"/>
        <dbReference type="ChEBI" id="CHEBI:15377"/>
        <dbReference type="ChEBI" id="CHEBI:15378"/>
        <dbReference type="ChEBI" id="CHEBI:43474"/>
        <dbReference type="ChEBI" id="CHEBI:167616"/>
        <dbReference type="ChEBI" id="CHEBI:167618"/>
        <dbReference type="EC" id="3.6.1.74"/>
    </reaction>
</comment>
<sequence length="653" mass="74363">MLFSSTKTYKWRIGLWIDLTNTTRFYDKAEVNNGYGTDKEVAYTKIQCRGHGETPSEEQANSFILLCRTFIQQHPLEIIGVHCTHGFNRTGFLIVSYLVTELDFSVDAAIQEFAKCRPPGIYKGDYIRELYRRFDDEDDAPPPPIKPQWCLEFDDSNGNEEVTDDMYGGNGSHGSGSGKRKSNHSQGFNNKKRNRDVKNPVFMEGVGGVTPVLDQPRLSQLQKKCQKMCGWTYNGFPGSQPVSMDRKNIKLLKEKPYRVSWKADGVRYLMMILGENKIFFVDRDNSVFEVSGMTFVWRKDLTKHLTETLLDGEMVIDKHDGKNIPRYLVYDILVSNGMDVRNFRFYPERMQVIDMDVVRPRNQAILEGKIDKLSEPFSVRVKPFLAIEKAESYLSDKFARQLTHEPDGLIFQPCSDPYKPGQCMEVLKWKPPSLNSIDFRLKIVQEKGEGILTRKVGQLFVGSLDTPFAVMAVNKNLKLYDNKIIECKFENRKWVFMRERTDKSFPNSYTTATAVLESITNPADVALGFPNSLPPPGTVTRLRPPQSHHPEVLHDIIKPATPRRPLRLLVSILARSIILGQASTGMRSTCPNHWMRPALINRTMSSCYNNSSISAFCLALHPWPSDHSIDPSYNPSLKYPQSSLILSPHGPSL</sequence>
<dbReference type="GO" id="GO:0005525">
    <property type="term" value="F:GTP binding"/>
    <property type="evidence" value="ECO:0007669"/>
    <property type="project" value="UniProtKB-UniRule"/>
</dbReference>
<evidence type="ECO:0000256" key="1">
    <source>
        <dbReference type="ARBA" id="ARBA00004123"/>
    </source>
</evidence>
<feature type="binding site" evidence="13">
    <location>
        <begin position="311"/>
        <end position="313"/>
    </location>
    <ligand>
        <name>GTP</name>
        <dbReference type="ChEBI" id="CHEBI:37565"/>
    </ligand>
</feature>
<feature type="binding site" evidence="13">
    <location>
        <position position="267"/>
    </location>
    <ligand>
        <name>GTP</name>
        <dbReference type="ChEBI" id="CHEBI:37565"/>
    </ligand>
</feature>
<evidence type="ECO:0000256" key="10">
    <source>
        <dbReference type="PIRNR" id="PIRNR036958"/>
    </source>
</evidence>
<dbReference type="SUPFAM" id="SSF50249">
    <property type="entry name" value="Nucleic acid-binding proteins"/>
    <property type="match status" value="1"/>
</dbReference>
<dbReference type="GO" id="GO:0006370">
    <property type="term" value="P:7-methylguanosine mRNA capping"/>
    <property type="evidence" value="ECO:0007669"/>
    <property type="project" value="UniProtKB-UniRule"/>
</dbReference>
<keyword evidence="7 10" id="KW-0342">GTP-binding</keyword>
<comment type="similarity">
    <text evidence="10">In the C-terminal section; belongs to the eukaryotic GTase family.</text>
</comment>
<dbReference type="InterPro" id="IPR012340">
    <property type="entry name" value="NA-bd_OB-fold"/>
</dbReference>
<dbReference type="Pfam" id="PF01331">
    <property type="entry name" value="mRNA_cap_enzyme"/>
    <property type="match status" value="1"/>
</dbReference>
<evidence type="ECO:0000256" key="14">
    <source>
        <dbReference type="SAM" id="MobiDB-lite"/>
    </source>
</evidence>
<evidence type="ECO:0000256" key="8">
    <source>
        <dbReference type="ARBA" id="ARBA00023242"/>
    </source>
</evidence>
<keyword evidence="10" id="KW-0378">Hydrolase</keyword>
<dbReference type="FunFam" id="3.30.470.30:FF:000040">
    <property type="entry name" value="mRNA-capping enzyme"/>
    <property type="match status" value="1"/>
</dbReference>
<dbReference type="PROSITE" id="PS00383">
    <property type="entry name" value="TYR_PHOSPHATASE_1"/>
    <property type="match status" value="1"/>
</dbReference>
<keyword evidence="17" id="KW-1185">Reference proteome</keyword>
<evidence type="ECO:0000256" key="4">
    <source>
        <dbReference type="ARBA" id="ARBA00022695"/>
    </source>
</evidence>
<proteinExistence type="inferred from homology"/>
<dbReference type="SUPFAM" id="SSF52799">
    <property type="entry name" value="(Phosphotyrosine protein) phosphatases II"/>
    <property type="match status" value="1"/>
</dbReference>
<evidence type="ECO:0000256" key="7">
    <source>
        <dbReference type="ARBA" id="ARBA00023134"/>
    </source>
</evidence>
<dbReference type="GO" id="GO:0004484">
    <property type="term" value="F:mRNA guanylyltransferase activity"/>
    <property type="evidence" value="ECO:0007669"/>
    <property type="project" value="UniProtKB-UniRule"/>
</dbReference>
<evidence type="ECO:0000256" key="9">
    <source>
        <dbReference type="ARBA" id="ARBA00044624"/>
    </source>
</evidence>
<keyword evidence="5 10" id="KW-0547">Nucleotide-binding</keyword>
<dbReference type="InterPro" id="IPR013846">
    <property type="entry name" value="mRNA_cap_enzyme_C"/>
</dbReference>
<dbReference type="InterPro" id="IPR016130">
    <property type="entry name" value="Tyr_Pase_AS"/>
</dbReference>
<keyword evidence="2 10" id="KW-0507">mRNA processing</keyword>
<protein>
    <recommendedName>
        <fullName evidence="10">mRNA-capping enzyme</fullName>
    </recommendedName>
    <domain>
        <recommendedName>
            <fullName evidence="10">mRNA 5'-triphosphate monophosphatase</fullName>
            <ecNumber evidence="10">3.6.1.74</ecNumber>
        </recommendedName>
        <alternativeName>
            <fullName evidence="10">mRNA 5'-phosphatase</fullName>
        </alternativeName>
    </domain>
    <domain>
        <recommendedName>
            <fullName evidence="10">mRNA guanylyltransferase</fullName>
            <ecNumber evidence="10">2.7.7.50</ecNumber>
        </recommendedName>
        <alternativeName>
            <fullName evidence="10">GTP--RNA guanylyltransferase</fullName>
            <shortName evidence="10">GTase</shortName>
        </alternativeName>
    </domain>
</protein>
<feature type="active site" description="N6-GMP-lysine intermediate" evidence="12">
    <location>
        <position position="262"/>
    </location>
</feature>
<evidence type="ECO:0000256" key="3">
    <source>
        <dbReference type="ARBA" id="ARBA00022679"/>
    </source>
</evidence>
<evidence type="ECO:0000256" key="6">
    <source>
        <dbReference type="ARBA" id="ARBA00023042"/>
    </source>
</evidence>
<dbReference type="GO" id="GO:0004721">
    <property type="term" value="F:phosphoprotein phosphatase activity"/>
    <property type="evidence" value="ECO:0007669"/>
    <property type="project" value="UniProtKB-UniRule"/>
</dbReference>
<dbReference type="Gene3D" id="2.40.50.140">
    <property type="entry name" value="Nucleic acid-binding proteins"/>
    <property type="match status" value="1"/>
</dbReference>
<comment type="catalytic activity">
    <reaction evidence="9">
        <text>a 5'-end diphospho-ribonucleoside in mRNA + GTP + H(+) = a 5'-end (5'-triphosphoguanosine)-ribonucleoside in mRNA + diphosphate</text>
        <dbReference type="Rhea" id="RHEA:67012"/>
        <dbReference type="Rhea" id="RHEA-COMP:17165"/>
        <dbReference type="Rhea" id="RHEA-COMP:17166"/>
        <dbReference type="ChEBI" id="CHEBI:15378"/>
        <dbReference type="ChEBI" id="CHEBI:33019"/>
        <dbReference type="ChEBI" id="CHEBI:37565"/>
        <dbReference type="ChEBI" id="CHEBI:167616"/>
        <dbReference type="ChEBI" id="CHEBI:167617"/>
        <dbReference type="EC" id="2.7.7.50"/>
    </reaction>
    <physiologicalReaction direction="left-to-right" evidence="9">
        <dbReference type="Rhea" id="RHEA:67013"/>
    </physiologicalReaction>
</comment>
<feature type="binding site" evidence="13">
    <location>
        <position position="283"/>
    </location>
    <ligand>
        <name>GTP</name>
        <dbReference type="ChEBI" id="CHEBI:37565"/>
    </ligand>
</feature>
<dbReference type="EMBL" id="WIXP02000002">
    <property type="protein sequence ID" value="KAF6215594.1"/>
    <property type="molecule type" value="Genomic_DNA"/>
</dbReference>
<comment type="subcellular location">
    <subcellularLocation>
        <location evidence="1 10">Nucleus</location>
    </subcellularLocation>
</comment>
<dbReference type="InterPro" id="IPR029021">
    <property type="entry name" value="Prot-tyrosine_phosphatase-like"/>
</dbReference>
<keyword evidence="3 10" id="KW-0808">Transferase</keyword>
<gene>
    <name evidence="16" type="ORF">GE061_010350</name>
</gene>
<dbReference type="InterPro" id="IPR017074">
    <property type="entry name" value="mRNA_cap_enz_bifunc"/>
</dbReference>
<reference evidence="16" key="1">
    <citation type="journal article" date="2021" name="Mol. Ecol. Resour.">
        <title>Apolygus lucorum genome provides insights into omnivorousness and mesophyll feeding.</title>
        <authorList>
            <person name="Liu Y."/>
            <person name="Liu H."/>
            <person name="Wang H."/>
            <person name="Huang T."/>
            <person name="Liu B."/>
            <person name="Yang B."/>
            <person name="Yin L."/>
            <person name="Li B."/>
            <person name="Zhang Y."/>
            <person name="Zhang S."/>
            <person name="Jiang F."/>
            <person name="Zhang X."/>
            <person name="Ren Y."/>
            <person name="Wang B."/>
            <person name="Wang S."/>
            <person name="Lu Y."/>
            <person name="Wu K."/>
            <person name="Fan W."/>
            <person name="Wang G."/>
        </authorList>
    </citation>
    <scope>NUCLEOTIDE SEQUENCE</scope>
    <source>
        <strain evidence="16">12Hb</strain>
    </source>
</reference>
<dbReference type="EC" id="2.7.7.50" evidence="10"/>
<dbReference type="OrthoDB" id="200924at2759"/>
<keyword evidence="8 10" id="KW-0539">Nucleus</keyword>
<accession>A0A8S9Y438</accession>
<dbReference type="PROSITE" id="PS50056">
    <property type="entry name" value="TYR_PHOSPHATASE_2"/>
    <property type="match status" value="1"/>
</dbReference>
<dbReference type="SUPFAM" id="SSF56091">
    <property type="entry name" value="DNA ligase/mRNA capping enzyme, catalytic domain"/>
    <property type="match status" value="1"/>
</dbReference>
<dbReference type="Gene3D" id="3.30.1490.430">
    <property type="match status" value="1"/>
</dbReference>
<evidence type="ECO:0000259" key="15">
    <source>
        <dbReference type="PROSITE" id="PS50056"/>
    </source>
</evidence>
<feature type="region of interest" description="Disordered" evidence="14">
    <location>
        <begin position="161"/>
        <end position="194"/>
    </location>
</feature>
<dbReference type="Proteomes" id="UP000466442">
    <property type="component" value="Unassembled WGS sequence"/>
</dbReference>
<comment type="similarity">
    <text evidence="10">In the N-terminal section; belongs to the non-receptor class of the protein-tyrosine phosphatase family.</text>
</comment>
<feature type="compositionally biased region" description="Gly residues" evidence="14">
    <location>
        <begin position="168"/>
        <end position="177"/>
    </location>
</feature>
<evidence type="ECO:0000256" key="2">
    <source>
        <dbReference type="ARBA" id="ARBA00022664"/>
    </source>
</evidence>
<dbReference type="GO" id="GO:0140818">
    <property type="term" value="F:mRNA 5'-triphosphate monophosphatase activity"/>
    <property type="evidence" value="ECO:0007669"/>
    <property type="project" value="UniProtKB-EC"/>
</dbReference>
<comment type="caution">
    <text evidence="16">The sequence shown here is derived from an EMBL/GenBank/DDBJ whole genome shotgun (WGS) entry which is preliminary data.</text>
</comment>
<evidence type="ECO:0000256" key="13">
    <source>
        <dbReference type="PIRSR" id="PIRSR036958-3"/>
    </source>
</evidence>
<dbReference type="PANTHER" id="PTHR10367:SF17">
    <property type="entry name" value="MRNA-CAPPING ENZYME"/>
    <property type="match status" value="1"/>
</dbReference>
<dbReference type="FunFam" id="2.40.50.140:FF:000111">
    <property type="entry name" value="mRNA-capping enzyme"/>
    <property type="match status" value="1"/>
</dbReference>
<dbReference type="PANTHER" id="PTHR10367">
    <property type="entry name" value="MRNA-CAPPING ENZYME"/>
    <property type="match status" value="1"/>
</dbReference>
<comment type="function">
    <text evidence="10">Bifunctional mRNA-capping enzyme exhibiting RNA 5'-triphosphate monophosphatase activity in the N-terminal part and mRNA guanylyltransferase activity in the C-terminal part. Catalyzes the first two steps of cap formation: by removing the gamma-phosphate from the 5'-triphosphate end of nascent mRNA to yield a diphosphate end, and by transferring the GMP moiety of GTP to the 5'-diphosphate terminus of RNA via a covalent enzyme-GMP reaction intermediate.</text>
</comment>
<name>A0A8S9Y438_APOLU</name>
<evidence type="ECO:0000256" key="5">
    <source>
        <dbReference type="ARBA" id="ARBA00022741"/>
    </source>
</evidence>
<evidence type="ECO:0000256" key="12">
    <source>
        <dbReference type="PIRSR" id="PIRSR036958-2"/>
    </source>
</evidence>
<dbReference type="Pfam" id="PF03919">
    <property type="entry name" value="mRNA_cap_C"/>
    <property type="match status" value="1"/>
</dbReference>
<organism evidence="16 17">
    <name type="scientific">Apolygus lucorum</name>
    <name type="common">Small green plant bug</name>
    <name type="synonym">Lygocoris lucorum</name>
    <dbReference type="NCBI Taxonomy" id="248454"/>
    <lineage>
        <taxon>Eukaryota</taxon>
        <taxon>Metazoa</taxon>
        <taxon>Ecdysozoa</taxon>
        <taxon>Arthropoda</taxon>
        <taxon>Hexapoda</taxon>
        <taxon>Insecta</taxon>
        <taxon>Pterygota</taxon>
        <taxon>Neoptera</taxon>
        <taxon>Paraneoptera</taxon>
        <taxon>Hemiptera</taxon>
        <taxon>Heteroptera</taxon>
        <taxon>Panheteroptera</taxon>
        <taxon>Cimicomorpha</taxon>
        <taxon>Miridae</taxon>
        <taxon>Mirini</taxon>
        <taxon>Apolygus</taxon>
    </lineage>
</organism>
<dbReference type="GO" id="GO:0005634">
    <property type="term" value="C:nucleus"/>
    <property type="evidence" value="ECO:0007669"/>
    <property type="project" value="UniProtKB-SubCell"/>
</dbReference>
<evidence type="ECO:0000313" key="16">
    <source>
        <dbReference type="EMBL" id="KAF6215594.1"/>
    </source>
</evidence>
<dbReference type="InterPro" id="IPR051029">
    <property type="entry name" value="mRNA_Capping_Enz/RNA_Phosphat"/>
</dbReference>
<feature type="binding site" evidence="13">
    <location>
        <begin position="498"/>
        <end position="503"/>
    </location>
    <ligand>
        <name>GTP</name>
        <dbReference type="ChEBI" id="CHEBI:37565"/>
    </ligand>
</feature>
<dbReference type="InterPro" id="IPR001339">
    <property type="entry name" value="mRNA_cap_enzyme_adenylation"/>
</dbReference>